<feature type="region of interest" description="Disordered" evidence="2">
    <location>
        <begin position="179"/>
        <end position="198"/>
    </location>
</feature>
<evidence type="ECO:0000313" key="4">
    <source>
        <dbReference type="Proteomes" id="UP001285354"/>
    </source>
</evidence>
<proteinExistence type="predicted"/>
<feature type="compositionally biased region" description="Polar residues" evidence="2">
    <location>
        <begin position="619"/>
        <end position="629"/>
    </location>
</feature>
<feature type="compositionally biased region" description="Basic and acidic residues" evidence="2">
    <location>
        <begin position="7"/>
        <end position="17"/>
    </location>
</feature>
<name>A0AAD9WCD2_9HELO</name>
<dbReference type="Proteomes" id="UP001285354">
    <property type="component" value="Unassembled WGS sequence"/>
</dbReference>
<feature type="compositionally biased region" description="Polar residues" evidence="2">
    <location>
        <begin position="739"/>
        <end position="753"/>
    </location>
</feature>
<feature type="compositionally biased region" description="Acidic residues" evidence="2">
    <location>
        <begin position="592"/>
        <end position="601"/>
    </location>
</feature>
<feature type="region of interest" description="Disordered" evidence="2">
    <location>
        <begin position="261"/>
        <end position="344"/>
    </location>
</feature>
<feature type="region of interest" description="Disordered" evidence="2">
    <location>
        <begin position="371"/>
        <end position="395"/>
    </location>
</feature>
<reference evidence="3" key="1">
    <citation type="submission" date="2023-06" db="EMBL/GenBank/DDBJ databases">
        <title>Draft genome of Marssonina rosae.</title>
        <authorList>
            <person name="Cheng Q."/>
        </authorList>
    </citation>
    <scope>NUCLEOTIDE SEQUENCE</scope>
    <source>
        <strain evidence="3">R4</strain>
    </source>
</reference>
<feature type="compositionally biased region" description="Basic residues" evidence="2">
    <location>
        <begin position="34"/>
        <end position="44"/>
    </location>
</feature>
<feature type="coiled-coil region" evidence="1">
    <location>
        <begin position="399"/>
        <end position="426"/>
    </location>
</feature>
<keyword evidence="4" id="KW-1185">Reference proteome</keyword>
<feature type="compositionally biased region" description="Basic residues" evidence="2">
    <location>
        <begin position="103"/>
        <end position="122"/>
    </location>
</feature>
<feature type="compositionally biased region" description="Polar residues" evidence="2">
    <location>
        <begin position="185"/>
        <end position="198"/>
    </location>
</feature>
<feature type="compositionally biased region" description="Acidic residues" evidence="2">
    <location>
        <begin position="50"/>
        <end position="62"/>
    </location>
</feature>
<feature type="region of interest" description="Disordered" evidence="2">
    <location>
        <begin position="545"/>
        <end position="800"/>
    </location>
</feature>
<evidence type="ECO:0000313" key="3">
    <source>
        <dbReference type="EMBL" id="KAK2624271.1"/>
    </source>
</evidence>
<feature type="compositionally biased region" description="Polar residues" evidence="2">
    <location>
        <begin position="669"/>
        <end position="679"/>
    </location>
</feature>
<accession>A0AAD9WCD2</accession>
<evidence type="ECO:0000256" key="2">
    <source>
        <dbReference type="SAM" id="MobiDB-lite"/>
    </source>
</evidence>
<feature type="region of interest" description="Disordered" evidence="2">
    <location>
        <begin position="818"/>
        <end position="871"/>
    </location>
</feature>
<comment type="caution">
    <text evidence="3">The sequence shown here is derived from an EMBL/GenBank/DDBJ whole genome shotgun (WGS) entry which is preliminary data.</text>
</comment>
<evidence type="ECO:0000256" key="1">
    <source>
        <dbReference type="SAM" id="Coils"/>
    </source>
</evidence>
<gene>
    <name evidence="3" type="ORF">QTJ16_006221</name>
</gene>
<dbReference type="AlphaFoldDB" id="A0AAD9WCD2"/>
<organism evidence="3 4">
    <name type="scientific">Diplocarpon rosae</name>
    <dbReference type="NCBI Taxonomy" id="946125"/>
    <lineage>
        <taxon>Eukaryota</taxon>
        <taxon>Fungi</taxon>
        <taxon>Dikarya</taxon>
        <taxon>Ascomycota</taxon>
        <taxon>Pezizomycotina</taxon>
        <taxon>Leotiomycetes</taxon>
        <taxon>Helotiales</taxon>
        <taxon>Drepanopezizaceae</taxon>
        <taxon>Diplocarpon</taxon>
    </lineage>
</organism>
<feature type="compositionally biased region" description="Basic and acidic residues" evidence="2">
    <location>
        <begin position="828"/>
        <end position="851"/>
    </location>
</feature>
<keyword evidence="1" id="KW-0175">Coiled coil</keyword>
<feature type="compositionally biased region" description="Low complexity" evidence="2">
    <location>
        <begin position="18"/>
        <end position="33"/>
    </location>
</feature>
<sequence length="871" mass="93444">MASAEQARIRSRDRYASDHSPSQPASASSTPKAGTKRLFSKRNSRQQYDGDNEEESVDEGEEVGGGGGEGEGEPECHSDKRHRSRDWPLVNASPSSIITPRPAVHHSHSRKTNSPSSRRRRAPIASSKFVEGSMNDRVSQKPPVPYLDPADEGSLAQHGDAGCGDGARGRKLTRGRLTHHPNHSLAETSANAPDPSRSSSIFRFGKSIAATFNPTNWKFWTKEEQAADDEEAAQLRILQERQAKAEKIYQELKESGHFRDSAVAPMTYPPSSSGKRSAAKHDSGIEFNDVESSSARDSTSIDEKRKGRVFLEPPRFQPRGESPGSGYDGSMAPSNTSTPCSKPRFNFKTPSLADLKRASLSNIKSAFTSESTSSNLGLGIGTTDHQARRVPSRRDMQKQLKLVKRVSNLEERLKQARQQLAEALHEPIPIESHVSFAQHASQVSFASQQAPTRVTRPKFVPGAMPSLPSERLLSGYVSSEAGRSDEEMGSEIGQAVSIDHPAPFMPGAADGENDAVERTSSLVLEDHTQQSVEGEDMVSLEFKLTDESTPTKPVSSLEVGEATPKPGRPPAAFTKKRKSTVQDGDYIPVDASESDSNIDGESDIRSEVPSMSGPAPKTLHTSLSKNRGATITLLHPKKIQKTAQGARPSGAVPTKKSHSALPAPKPASNAKSQLSENISPPTRTAPAPPPPPALGRSPTKKPSFSSHAPSRLPSIAPDKPLSATASRLQSASPPPSSATFTGPTLSHTRSSSAPKVLDAPNLPRISIPKAGRQRTADRVEQGSDNGNEVPPMPPMPKAVRLASGEVICTAGYVAPRKVKGVKPPSVAGDRKNDGGPETREHAEGEGGREHQGTGMSGSLRQESFEWPDDVF</sequence>
<dbReference type="EMBL" id="JAUBYV010000010">
    <property type="protein sequence ID" value="KAK2624271.1"/>
    <property type="molecule type" value="Genomic_DNA"/>
</dbReference>
<feature type="region of interest" description="Disordered" evidence="2">
    <location>
        <begin position="1"/>
        <end position="172"/>
    </location>
</feature>
<protein>
    <submittedName>
        <fullName evidence="3">Uncharacterized protein</fullName>
    </submittedName>
</protein>